<accession>A0AAW0A2L8</accession>
<feature type="compositionally biased region" description="Polar residues" evidence="1">
    <location>
        <begin position="91"/>
        <end position="110"/>
    </location>
</feature>
<feature type="region of interest" description="Disordered" evidence="1">
    <location>
        <begin position="60"/>
        <end position="245"/>
    </location>
</feature>
<name>A0AAW0A2L8_9AGAR</name>
<evidence type="ECO:0000313" key="3">
    <source>
        <dbReference type="Proteomes" id="UP001362999"/>
    </source>
</evidence>
<dbReference type="Proteomes" id="UP001362999">
    <property type="component" value="Unassembled WGS sequence"/>
</dbReference>
<evidence type="ECO:0000313" key="2">
    <source>
        <dbReference type="EMBL" id="KAK7000161.1"/>
    </source>
</evidence>
<feature type="compositionally biased region" description="Polar residues" evidence="1">
    <location>
        <begin position="186"/>
        <end position="197"/>
    </location>
</feature>
<proteinExistence type="predicted"/>
<protein>
    <submittedName>
        <fullName evidence="2">Uncharacterized protein</fullName>
    </submittedName>
</protein>
<comment type="caution">
    <text evidence="2">The sequence shown here is derived from an EMBL/GenBank/DDBJ whole genome shotgun (WGS) entry which is preliminary data.</text>
</comment>
<dbReference type="EMBL" id="JAWWNJ010000089">
    <property type="protein sequence ID" value="KAK7000161.1"/>
    <property type="molecule type" value="Genomic_DNA"/>
</dbReference>
<reference evidence="2 3" key="1">
    <citation type="journal article" date="2024" name="J Genomics">
        <title>Draft genome sequencing and assembly of Favolaschia claudopus CIRM-BRFM 2984 isolated from oak limbs.</title>
        <authorList>
            <person name="Navarro D."/>
            <person name="Drula E."/>
            <person name="Chaduli D."/>
            <person name="Cazenave R."/>
            <person name="Ahrendt S."/>
            <person name="Wang J."/>
            <person name="Lipzen A."/>
            <person name="Daum C."/>
            <person name="Barry K."/>
            <person name="Grigoriev I.V."/>
            <person name="Favel A."/>
            <person name="Rosso M.N."/>
            <person name="Martin F."/>
        </authorList>
    </citation>
    <scope>NUCLEOTIDE SEQUENCE [LARGE SCALE GENOMIC DNA]</scope>
    <source>
        <strain evidence="2 3">CIRM-BRFM 2984</strain>
    </source>
</reference>
<feature type="compositionally biased region" description="Pro residues" evidence="1">
    <location>
        <begin position="166"/>
        <end position="177"/>
    </location>
</feature>
<feature type="compositionally biased region" description="Basic and acidic residues" evidence="1">
    <location>
        <begin position="73"/>
        <end position="86"/>
    </location>
</feature>
<sequence>MTIGMYAADVQGLRGHVTHPGQIYTNQKISSPDASTPFSVAGNADTLAETSDTLKAAKAQRDLAVRLPPDRNAQPRDSPRNRKGEIGKTLGPSQLETSSVPIFSPDSSAGSDEEPAPVRGNDWRERNNTSPSPRPGPRNPALSRRSSERGGVIDTDVDMDLDSHPNPSPSTEPGPDPENPKKDSPQDSGAPSGSTPAGNDRPEHVAPPAGDKGKGKMAPPPFSLPGINIHANQSPAARDRNPHLGVEPRCETNPPMNPDTGLGFFQENTGQFRRHHVTSSKLRRGIAKSNLDCANTPITQGSFDALAPKNSIKVFLPVPDLENYDFSHLSKKYRGPISFHMQVADEDTANHIITQKFFAINGEVTVIAHDAEVIKTAQDWTIGIFDVIGEGDAKEIEGYARAGFIKKCFEDPRIFQHLDQLTQNRGGSAAERVYEVLSTLHAEYIPYPEDGGSVTLFWEPFTENEKALESIARKVRVLRVDCGPYGYNPKNPLGDPPECVANYRNSPRQAHFHSAVVVELAAAETQEIEAGVTRMVGEAMATAVAVEMETHPAAEAGDTVAVHRVDTGDTTHTMPVAEAAMDADEDEDAVGGNGAMQM</sequence>
<evidence type="ECO:0000256" key="1">
    <source>
        <dbReference type="SAM" id="MobiDB-lite"/>
    </source>
</evidence>
<keyword evidence="3" id="KW-1185">Reference proteome</keyword>
<dbReference type="AlphaFoldDB" id="A0AAW0A2L8"/>
<organism evidence="2 3">
    <name type="scientific">Favolaschia claudopus</name>
    <dbReference type="NCBI Taxonomy" id="2862362"/>
    <lineage>
        <taxon>Eukaryota</taxon>
        <taxon>Fungi</taxon>
        <taxon>Dikarya</taxon>
        <taxon>Basidiomycota</taxon>
        <taxon>Agaricomycotina</taxon>
        <taxon>Agaricomycetes</taxon>
        <taxon>Agaricomycetidae</taxon>
        <taxon>Agaricales</taxon>
        <taxon>Marasmiineae</taxon>
        <taxon>Mycenaceae</taxon>
        <taxon>Favolaschia</taxon>
    </lineage>
</organism>
<gene>
    <name evidence="2" type="ORF">R3P38DRAFT_3219037</name>
</gene>